<keyword evidence="1" id="KW-0479">Metal-binding</keyword>
<accession>A0A8H4LKX8</accession>
<dbReference type="GO" id="GO:0008270">
    <property type="term" value="F:zinc ion binding"/>
    <property type="evidence" value="ECO:0007669"/>
    <property type="project" value="UniProtKB-KW"/>
</dbReference>
<dbReference type="PROSITE" id="PS01360">
    <property type="entry name" value="ZF_MYND_1"/>
    <property type="match status" value="1"/>
</dbReference>
<evidence type="ECO:0000313" key="8">
    <source>
        <dbReference type="Proteomes" id="UP000554235"/>
    </source>
</evidence>
<dbReference type="PANTHER" id="PTHR10237:SF14">
    <property type="entry name" value="MYND-TYPE DOMAIN-CONTAINING PROTEIN"/>
    <property type="match status" value="1"/>
</dbReference>
<evidence type="ECO:0000313" key="7">
    <source>
        <dbReference type="EMBL" id="KAF4469528.1"/>
    </source>
</evidence>
<feature type="domain" description="MYND-type" evidence="6">
    <location>
        <begin position="5"/>
        <end position="45"/>
    </location>
</feature>
<keyword evidence="2 4" id="KW-0863">Zinc-finger</keyword>
<protein>
    <submittedName>
        <fullName evidence="7">MYND domain</fullName>
    </submittedName>
</protein>
<evidence type="ECO:0000256" key="3">
    <source>
        <dbReference type="ARBA" id="ARBA00022833"/>
    </source>
</evidence>
<dbReference type="AlphaFoldDB" id="A0A8H4LKX8"/>
<feature type="region of interest" description="Disordered" evidence="5">
    <location>
        <begin position="50"/>
        <end position="83"/>
    </location>
</feature>
<comment type="caution">
    <text evidence="7">The sequence shown here is derived from an EMBL/GenBank/DDBJ whole genome shotgun (WGS) entry which is preliminary data.</text>
</comment>
<feature type="compositionally biased region" description="Polar residues" evidence="5">
    <location>
        <begin position="62"/>
        <end position="71"/>
    </location>
</feature>
<evidence type="ECO:0000256" key="5">
    <source>
        <dbReference type="SAM" id="MobiDB-lite"/>
    </source>
</evidence>
<name>A0A8H4LKX8_9HYPO</name>
<keyword evidence="8" id="KW-1185">Reference proteome</keyword>
<evidence type="ECO:0000259" key="6">
    <source>
        <dbReference type="PROSITE" id="PS50865"/>
    </source>
</evidence>
<dbReference type="EMBL" id="JAADYS010000466">
    <property type="protein sequence ID" value="KAF4469528.1"/>
    <property type="molecule type" value="Genomic_DNA"/>
</dbReference>
<dbReference type="GO" id="GO:0005634">
    <property type="term" value="C:nucleus"/>
    <property type="evidence" value="ECO:0007669"/>
    <property type="project" value="TreeGrafter"/>
</dbReference>
<dbReference type="Gene3D" id="6.10.140.2220">
    <property type="match status" value="1"/>
</dbReference>
<dbReference type="PROSITE" id="PS50865">
    <property type="entry name" value="ZF_MYND_2"/>
    <property type="match status" value="1"/>
</dbReference>
<proteinExistence type="predicted"/>
<dbReference type="InterPro" id="IPR024119">
    <property type="entry name" value="TF_DEAF-1"/>
</dbReference>
<sequence length="242" mass="26558">MAASCNYCKKTEPAVQLKRCAKCTTTQYCSRDCQKSDWKAHKKICGQQASAVSGSGSGGSPFTHSGQNNARSPPRGLDQPISKPFTRLDNGTYLHDRPEKDVYRVLLDTYRLRLDDGAKFDGASGIGSIEDFKEFLAKAASRSGLLPPWWTPEKQKECEDLGLDKSQRYHIERPMGKQDIIARYGDQRFPMQLRMVAEAIYLTGVGGSDGAGMRKMMAAMEGGDDAFGGMKATMMDASAMMG</sequence>
<dbReference type="SUPFAM" id="SSF144232">
    <property type="entry name" value="HIT/MYND zinc finger-like"/>
    <property type="match status" value="1"/>
</dbReference>
<evidence type="ECO:0000256" key="2">
    <source>
        <dbReference type="ARBA" id="ARBA00022771"/>
    </source>
</evidence>
<organism evidence="7 8">
    <name type="scientific">Fusarium albosuccineum</name>
    <dbReference type="NCBI Taxonomy" id="1237068"/>
    <lineage>
        <taxon>Eukaryota</taxon>
        <taxon>Fungi</taxon>
        <taxon>Dikarya</taxon>
        <taxon>Ascomycota</taxon>
        <taxon>Pezizomycotina</taxon>
        <taxon>Sordariomycetes</taxon>
        <taxon>Hypocreomycetidae</taxon>
        <taxon>Hypocreales</taxon>
        <taxon>Nectriaceae</taxon>
        <taxon>Fusarium</taxon>
        <taxon>Fusarium decemcellulare species complex</taxon>
    </lineage>
</organism>
<gene>
    <name evidence="7" type="ORF">FALBO_3573</name>
</gene>
<evidence type="ECO:0000256" key="1">
    <source>
        <dbReference type="ARBA" id="ARBA00022723"/>
    </source>
</evidence>
<dbReference type="PANTHER" id="PTHR10237">
    <property type="entry name" value="DEFORMED EPIDERMAL AUTOREGULATORY FACTOR 1 HOMOLOG SUPPRESSIN"/>
    <property type="match status" value="1"/>
</dbReference>
<evidence type="ECO:0000256" key="4">
    <source>
        <dbReference type="PROSITE-ProRule" id="PRU00134"/>
    </source>
</evidence>
<dbReference type="OrthoDB" id="432970at2759"/>
<dbReference type="InterPro" id="IPR002893">
    <property type="entry name" value="Znf_MYND"/>
</dbReference>
<dbReference type="Proteomes" id="UP000554235">
    <property type="component" value="Unassembled WGS sequence"/>
</dbReference>
<dbReference type="GO" id="GO:0000981">
    <property type="term" value="F:DNA-binding transcription factor activity, RNA polymerase II-specific"/>
    <property type="evidence" value="ECO:0007669"/>
    <property type="project" value="TreeGrafter"/>
</dbReference>
<dbReference type="Pfam" id="PF01753">
    <property type="entry name" value="zf-MYND"/>
    <property type="match status" value="1"/>
</dbReference>
<keyword evidence="3" id="KW-0862">Zinc</keyword>
<reference evidence="7 8" key="1">
    <citation type="submission" date="2020-01" db="EMBL/GenBank/DDBJ databases">
        <title>Identification and distribution of gene clusters putatively required for synthesis of sphingolipid metabolism inhibitors in phylogenetically diverse species of the filamentous fungus Fusarium.</title>
        <authorList>
            <person name="Kim H.-S."/>
            <person name="Busman M."/>
            <person name="Brown D.W."/>
            <person name="Divon H."/>
            <person name="Uhlig S."/>
            <person name="Proctor R.H."/>
        </authorList>
    </citation>
    <scope>NUCLEOTIDE SEQUENCE [LARGE SCALE GENOMIC DNA]</scope>
    <source>
        <strain evidence="7 8">NRRL 20459</strain>
    </source>
</reference>